<dbReference type="SUPFAM" id="SSF56104">
    <property type="entry name" value="SAICAR synthase-like"/>
    <property type="match status" value="1"/>
</dbReference>
<keyword evidence="2" id="KW-0732">Signal</keyword>
<keyword evidence="1" id="KW-0808">Transferase</keyword>
<dbReference type="GO" id="GO:0016308">
    <property type="term" value="F:1-phosphatidylinositol-4-phosphate 5-kinase activity"/>
    <property type="evidence" value="ECO:0007669"/>
    <property type="project" value="TreeGrafter"/>
</dbReference>
<dbReference type="EMBL" id="MU006094">
    <property type="protein sequence ID" value="KAF2839825.1"/>
    <property type="molecule type" value="Genomic_DNA"/>
</dbReference>
<dbReference type="SMART" id="SM00330">
    <property type="entry name" value="PIPKc"/>
    <property type="match status" value="1"/>
</dbReference>
<keyword evidence="1" id="KW-0547">Nucleotide-binding</keyword>
<dbReference type="InterPro" id="IPR002498">
    <property type="entry name" value="PInositol-4-P-4/5-kinase_core"/>
</dbReference>
<dbReference type="OrthoDB" id="70770at2759"/>
<keyword evidence="5" id="KW-1185">Reference proteome</keyword>
<feature type="domain" description="PIPK" evidence="3">
    <location>
        <begin position="1"/>
        <end position="377"/>
    </location>
</feature>
<evidence type="ECO:0000256" key="1">
    <source>
        <dbReference type="PROSITE-ProRule" id="PRU00781"/>
    </source>
</evidence>
<organism evidence="4 5">
    <name type="scientific">Patellaria atrata CBS 101060</name>
    <dbReference type="NCBI Taxonomy" id="1346257"/>
    <lineage>
        <taxon>Eukaryota</taxon>
        <taxon>Fungi</taxon>
        <taxon>Dikarya</taxon>
        <taxon>Ascomycota</taxon>
        <taxon>Pezizomycotina</taxon>
        <taxon>Dothideomycetes</taxon>
        <taxon>Dothideomycetes incertae sedis</taxon>
        <taxon>Patellariales</taxon>
        <taxon>Patellariaceae</taxon>
        <taxon>Patellaria</taxon>
    </lineage>
</organism>
<evidence type="ECO:0000313" key="5">
    <source>
        <dbReference type="Proteomes" id="UP000799429"/>
    </source>
</evidence>
<dbReference type="PANTHER" id="PTHR23086">
    <property type="entry name" value="PHOSPHATIDYLINOSITOL-4-PHOSPHATE 5-KINASE"/>
    <property type="match status" value="1"/>
</dbReference>
<dbReference type="Gene3D" id="3.30.800.10">
    <property type="entry name" value="Phosphatidylinositol Phosphate Kinase II Beta"/>
    <property type="match status" value="1"/>
</dbReference>
<dbReference type="Proteomes" id="UP000799429">
    <property type="component" value="Unassembled WGS sequence"/>
</dbReference>
<gene>
    <name evidence="4" type="ORF">M501DRAFT_973589</name>
</gene>
<dbReference type="GO" id="GO:0005886">
    <property type="term" value="C:plasma membrane"/>
    <property type="evidence" value="ECO:0007669"/>
    <property type="project" value="TreeGrafter"/>
</dbReference>
<comment type="caution">
    <text evidence="4">The sequence shown here is derived from an EMBL/GenBank/DDBJ whole genome shotgun (WGS) entry which is preliminary data.</text>
</comment>
<dbReference type="GO" id="GO:0005524">
    <property type="term" value="F:ATP binding"/>
    <property type="evidence" value="ECO:0007669"/>
    <property type="project" value="UniProtKB-UniRule"/>
</dbReference>
<proteinExistence type="predicted"/>
<evidence type="ECO:0000313" key="4">
    <source>
        <dbReference type="EMBL" id="KAF2839825.1"/>
    </source>
</evidence>
<dbReference type="AlphaFoldDB" id="A0A9P4SDL0"/>
<keyword evidence="1" id="KW-0418">Kinase</keyword>
<dbReference type="InterPro" id="IPR027484">
    <property type="entry name" value="PInositol-4-P-5-kinase_N"/>
</dbReference>
<feature type="chain" id="PRO_5040461721" evidence="2">
    <location>
        <begin position="27"/>
        <end position="392"/>
    </location>
</feature>
<evidence type="ECO:0000259" key="3">
    <source>
        <dbReference type="PROSITE" id="PS51455"/>
    </source>
</evidence>
<keyword evidence="1" id="KW-0067">ATP-binding</keyword>
<dbReference type="InterPro" id="IPR023610">
    <property type="entry name" value="PInositol-4/5-P-5/4-kinase"/>
</dbReference>
<feature type="signal peptide" evidence="2">
    <location>
        <begin position="1"/>
        <end position="26"/>
    </location>
</feature>
<name>A0A9P4SDL0_9PEZI</name>
<sequence>MTMGFRTRRISLSILVALLAPPKPKPKPNEADKKKPGVLARILAFFSVFKLSLERFREELFGELRNEVWGIEEEGYVRSLKGTEGTEGGAKGSLKGLGEGLKQAGDMGYSGSTFFTTPDSKYLIKSLPRPSEYSFFKDDLLDAYAAHMKANPDSFLVRITDFLHSPTPSIGILLGLTPSHHIVMENILYGKAEGEWEGAIREGEWETYDLKPIDYFYPERDLAGGHLASDAVKDKLVDKFEDKVRLTRDEKAKLVARLEKDTEVLAKRNVTDYSLFLVRYPNPEASGIVDASVPIPPSKCLSDWRRGVVSRDGKWVYRALLLDFFWAKHKLQPIAMTALVKSFNVLGGKKVGGGRMSITTEPGEYRERFLGMVETIVVGESEDESEEGEREE</sequence>
<dbReference type="PROSITE" id="PS51455">
    <property type="entry name" value="PIPK"/>
    <property type="match status" value="1"/>
</dbReference>
<reference evidence="4" key="1">
    <citation type="journal article" date="2020" name="Stud. Mycol.">
        <title>101 Dothideomycetes genomes: a test case for predicting lifestyles and emergence of pathogens.</title>
        <authorList>
            <person name="Haridas S."/>
            <person name="Albert R."/>
            <person name="Binder M."/>
            <person name="Bloem J."/>
            <person name="Labutti K."/>
            <person name="Salamov A."/>
            <person name="Andreopoulos B."/>
            <person name="Baker S."/>
            <person name="Barry K."/>
            <person name="Bills G."/>
            <person name="Bluhm B."/>
            <person name="Cannon C."/>
            <person name="Castanera R."/>
            <person name="Culley D."/>
            <person name="Daum C."/>
            <person name="Ezra D."/>
            <person name="Gonzalez J."/>
            <person name="Henrissat B."/>
            <person name="Kuo A."/>
            <person name="Liang C."/>
            <person name="Lipzen A."/>
            <person name="Lutzoni F."/>
            <person name="Magnuson J."/>
            <person name="Mondo S."/>
            <person name="Nolan M."/>
            <person name="Ohm R."/>
            <person name="Pangilinan J."/>
            <person name="Park H.-J."/>
            <person name="Ramirez L."/>
            <person name="Alfaro M."/>
            <person name="Sun H."/>
            <person name="Tritt A."/>
            <person name="Yoshinaga Y."/>
            <person name="Zwiers L.-H."/>
            <person name="Turgeon B."/>
            <person name="Goodwin S."/>
            <person name="Spatafora J."/>
            <person name="Crous P."/>
            <person name="Grigoriev I."/>
        </authorList>
    </citation>
    <scope>NUCLEOTIDE SEQUENCE</scope>
    <source>
        <strain evidence="4">CBS 101060</strain>
    </source>
</reference>
<dbReference type="Gene3D" id="3.30.810.10">
    <property type="entry name" value="2-Layer Sandwich"/>
    <property type="match status" value="1"/>
</dbReference>
<dbReference type="GO" id="GO:0046854">
    <property type="term" value="P:phosphatidylinositol phosphate biosynthetic process"/>
    <property type="evidence" value="ECO:0007669"/>
    <property type="project" value="TreeGrafter"/>
</dbReference>
<accession>A0A9P4SDL0</accession>
<dbReference type="InterPro" id="IPR027483">
    <property type="entry name" value="PInositol-4-P-4/5-kinase_C_sf"/>
</dbReference>
<evidence type="ECO:0000256" key="2">
    <source>
        <dbReference type="SAM" id="SignalP"/>
    </source>
</evidence>
<protein>
    <submittedName>
        <fullName evidence="4">SAICAR synthase-like protein</fullName>
    </submittedName>
</protein>
<dbReference type="Pfam" id="PF01504">
    <property type="entry name" value="PIP5K"/>
    <property type="match status" value="1"/>
</dbReference>
<dbReference type="PANTHER" id="PTHR23086:SF126">
    <property type="entry name" value="PIPK DOMAIN-CONTAINING PROTEIN"/>
    <property type="match status" value="1"/>
</dbReference>